<organism evidence="5 6">
    <name type="scientific">Flavobacterium silvaticum</name>
    <dbReference type="NCBI Taxonomy" id="1852020"/>
    <lineage>
        <taxon>Bacteria</taxon>
        <taxon>Pseudomonadati</taxon>
        <taxon>Bacteroidota</taxon>
        <taxon>Flavobacteriia</taxon>
        <taxon>Flavobacteriales</taxon>
        <taxon>Flavobacteriaceae</taxon>
        <taxon>Flavobacterium</taxon>
    </lineage>
</organism>
<feature type="domain" description="DUF7619" evidence="4">
    <location>
        <begin position="486"/>
        <end position="618"/>
    </location>
</feature>
<feature type="signal peptide" evidence="2">
    <location>
        <begin position="1"/>
        <end position="18"/>
    </location>
</feature>
<evidence type="ECO:0000313" key="6">
    <source>
        <dbReference type="Proteomes" id="UP000712080"/>
    </source>
</evidence>
<dbReference type="RefSeq" id="WP_169526030.1">
    <property type="nucleotide sequence ID" value="NZ_JAAMPU010000098.1"/>
</dbReference>
<proteinExistence type="predicted"/>
<protein>
    <submittedName>
        <fullName evidence="5">T9SS type A sorting domain-containing protein</fullName>
    </submittedName>
</protein>
<evidence type="ECO:0000313" key="5">
    <source>
        <dbReference type="EMBL" id="NMH27022.1"/>
    </source>
</evidence>
<evidence type="ECO:0000259" key="4">
    <source>
        <dbReference type="Pfam" id="PF24595"/>
    </source>
</evidence>
<evidence type="ECO:0000259" key="3">
    <source>
        <dbReference type="Pfam" id="PF18962"/>
    </source>
</evidence>
<evidence type="ECO:0000256" key="1">
    <source>
        <dbReference type="ARBA" id="ARBA00022729"/>
    </source>
</evidence>
<dbReference type="Pfam" id="PF18962">
    <property type="entry name" value="Por_Secre_tail"/>
    <property type="match status" value="1"/>
</dbReference>
<dbReference type="Proteomes" id="UP000712080">
    <property type="component" value="Unassembled WGS sequence"/>
</dbReference>
<dbReference type="Pfam" id="PF24595">
    <property type="entry name" value="DUF7619"/>
    <property type="match status" value="1"/>
</dbReference>
<name>A0A972FS62_9FLAO</name>
<dbReference type="NCBIfam" id="TIGR04183">
    <property type="entry name" value="Por_Secre_tail"/>
    <property type="match status" value="1"/>
</dbReference>
<dbReference type="InterPro" id="IPR026444">
    <property type="entry name" value="Secre_tail"/>
</dbReference>
<dbReference type="AlphaFoldDB" id="A0A972FS62"/>
<reference evidence="5" key="1">
    <citation type="submission" date="2020-02" db="EMBL/GenBank/DDBJ databases">
        <title>Flavobacterium sp. genome.</title>
        <authorList>
            <person name="Jung H.S."/>
            <person name="Baek J.H."/>
            <person name="Jeon C.O."/>
        </authorList>
    </citation>
    <scope>NUCLEOTIDE SEQUENCE</scope>
    <source>
        <strain evidence="5">SE-s28</strain>
    </source>
</reference>
<feature type="chain" id="PRO_5037662659" evidence="2">
    <location>
        <begin position="19"/>
        <end position="706"/>
    </location>
</feature>
<comment type="caution">
    <text evidence="5">The sequence shown here is derived from an EMBL/GenBank/DDBJ whole genome shotgun (WGS) entry which is preliminary data.</text>
</comment>
<sequence length="706" mass="76657">MKKLLLLFVGLASFSMSAQVTANQPANMYECGTNAVDLNTQIPQIILSQNLATLSVTFYLSEFDAQSQTNQLTSTLAYSGTQLVTVYVRVNNLANTDADFTSFKVLWNTQSYYPPNIFDVTVCDFYILPELEVGSYHTGPDGSGAQLFPGDFISNSTLLFVLIGDEECHVEYTYFIQINYSPYYGGTITSCTDNPVFDLNQATFSWGDQIFFYETMDDAFNNVNPILNTSTYSGTNGQIVYANAPFAMCNMMGVQPITLALSDCTNATISGTARLSSNGNDCSPTDPGIPGIIISKEQAGATMYAYTNAQGHYQFSNVATSGLATINVADTYPGLYNMTPAYVHNVAEGQTITDDFCLAQIDFTDATVSLYPLVNARPGQPANYSLRVFNGGSLPVSGTVTLTYDASVFTFVSSDIAPTSNTPGQLVFSFADIAQFGSVWNTLTFDTALTATLGQQVTFTAELPTADTIMYNNVSVVNQVIVNSFDPNDMLVAEGAYISEDQADGYLHYTINFQNLGTADAIDVEITNILSDFLDWSTFRPVASSHTYFTERYMSDVLFRFPDIHLPAEQDDSAGSHGYITYEIKPIAGLAVGDIIENEAYIVFDQNPFIATNQVTTQIQPLSVGSNQSGHILMYPNPAKGKVFFSGISADSHITVTDLSGKQLLQQNPEINGNIGTVDISGLSAGIYVMKLTSANQSTTQKLVIK</sequence>
<accession>A0A972FS62</accession>
<gene>
    <name evidence="5" type="ORF">G6047_03175</name>
</gene>
<dbReference type="EMBL" id="JAAMPU010000098">
    <property type="protein sequence ID" value="NMH27022.1"/>
    <property type="molecule type" value="Genomic_DNA"/>
</dbReference>
<evidence type="ECO:0000256" key="2">
    <source>
        <dbReference type="SAM" id="SignalP"/>
    </source>
</evidence>
<keyword evidence="1 2" id="KW-0732">Signal</keyword>
<dbReference type="InterPro" id="IPR055353">
    <property type="entry name" value="DUF7619"/>
</dbReference>
<keyword evidence="6" id="KW-1185">Reference proteome</keyword>
<feature type="domain" description="Secretion system C-terminal sorting" evidence="3">
    <location>
        <begin position="634"/>
        <end position="705"/>
    </location>
</feature>